<accession>A0A2K9N978</accession>
<protein>
    <submittedName>
        <fullName evidence="1">Uncharacterized protein</fullName>
    </submittedName>
</protein>
<organism evidence="1 2">
    <name type="scientific">Niveispirillum cyanobacteriorum</name>
    <dbReference type="NCBI Taxonomy" id="1612173"/>
    <lineage>
        <taxon>Bacteria</taxon>
        <taxon>Pseudomonadati</taxon>
        <taxon>Pseudomonadota</taxon>
        <taxon>Alphaproteobacteria</taxon>
        <taxon>Rhodospirillales</taxon>
        <taxon>Azospirillaceae</taxon>
        <taxon>Niveispirillum</taxon>
    </lineage>
</organism>
<evidence type="ECO:0000313" key="1">
    <source>
        <dbReference type="EMBL" id="AUN29639.1"/>
    </source>
</evidence>
<sequence length="287" mass="31011">MSTSPPFTLDEMRNELCAILLFKADDLAMTRDSEAAVSFIGFPSDHYFKESPSQVNLRPFRISSTMHVLFDYAFQVGCADEFREDLLQDAVVFMENIPRAGGQDEKGGETHRFMDADGLCSIVVETAGARWKLENGYGSELSVRELALLARMTEGAVRNALAGAGIKSKGAKTYVSTEFAKDWLAGRRGFVPTTCWTYTAQRAMQDIRLASSIDVFADALSRRAQALQLSNGALAAATGLTKDQVVVWLGGVPPLDPQAAVAIAAPLGLDPALTAGRAIELILRSQA</sequence>
<evidence type="ECO:0000313" key="2">
    <source>
        <dbReference type="Proteomes" id="UP000234752"/>
    </source>
</evidence>
<keyword evidence="2" id="KW-1185">Reference proteome</keyword>
<name>A0A2K9N978_9PROT</name>
<gene>
    <name evidence="1" type="ORF">C0V82_04920</name>
</gene>
<proteinExistence type="predicted"/>
<reference evidence="1 2" key="1">
    <citation type="submission" date="2017-12" db="EMBL/GenBank/DDBJ databases">
        <title>Genomes of bacteria within cyanobacterial aggregates.</title>
        <authorList>
            <person name="Cai H."/>
        </authorList>
    </citation>
    <scope>NUCLEOTIDE SEQUENCE [LARGE SCALE GENOMIC DNA]</scope>
    <source>
        <strain evidence="1 2">TH16</strain>
    </source>
</reference>
<dbReference type="KEGG" id="ncb:C0V82_04920"/>
<dbReference type="Proteomes" id="UP000234752">
    <property type="component" value="Chromosome eg_1"/>
</dbReference>
<dbReference type="AlphaFoldDB" id="A0A2K9N978"/>
<dbReference type="RefSeq" id="WP_102111363.1">
    <property type="nucleotide sequence ID" value="NZ_BMGN01000003.1"/>
</dbReference>
<dbReference type="EMBL" id="CP025611">
    <property type="protein sequence ID" value="AUN29639.1"/>
    <property type="molecule type" value="Genomic_DNA"/>
</dbReference>
<dbReference type="OrthoDB" id="8452017at2"/>